<dbReference type="Gramene" id="ERN14324">
    <property type="protein sequence ID" value="ERN14324"/>
    <property type="gene ID" value="AMTR_s00033p00199690"/>
</dbReference>
<dbReference type="OMA" id="CALYARG"/>
<dbReference type="Proteomes" id="UP000017836">
    <property type="component" value="Unassembled WGS sequence"/>
</dbReference>
<reference evidence="3" key="1">
    <citation type="journal article" date="2013" name="Science">
        <title>The Amborella genome and the evolution of flowering plants.</title>
        <authorList>
            <consortium name="Amborella Genome Project"/>
        </authorList>
    </citation>
    <scope>NUCLEOTIDE SEQUENCE [LARGE SCALE GENOMIC DNA]</scope>
</reference>
<dbReference type="HOGENOM" id="CLU_178090_0_0_1"/>
<evidence type="ECO:0000256" key="1">
    <source>
        <dbReference type="SAM" id="Phobius"/>
    </source>
</evidence>
<evidence type="ECO:0000313" key="2">
    <source>
        <dbReference type="EMBL" id="ERN14324.1"/>
    </source>
</evidence>
<gene>
    <name evidence="2" type="ORF">AMTR_s00033p00199690</name>
</gene>
<keyword evidence="1" id="KW-0472">Membrane</keyword>
<evidence type="ECO:0000313" key="3">
    <source>
        <dbReference type="Proteomes" id="UP000017836"/>
    </source>
</evidence>
<feature type="transmembrane region" description="Helical" evidence="1">
    <location>
        <begin position="39"/>
        <end position="60"/>
    </location>
</feature>
<dbReference type="PANTHER" id="PTHR37744">
    <property type="entry name" value="STAR LIPID TRANSFER-LIKE PROTEIN"/>
    <property type="match status" value="1"/>
</dbReference>
<keyword evidence="1" id="KW-0812">Transmembrane</keyword>
<sequence>MEEYGNGFWYWVAAGSVQAAMGVVAYRRGCGDGLMSFKAFGIASLFVGAGASAIGGLLHASGINEVPHLSLSSLSAPKALLFNPTHLT</sequence>
<dbReference type="AlphaFoldDB" id="U5CW16"/>
<proteinExistence type="predicted"/>
<name>U5CW16_AMBTC</name>
<organism evidence="2 3">
    <name type="scientific">Amborella trichopoda</name>
    <dbReference type="NCBI Taxonomy" id="13333"/>
    <lineage>
        <taxon>Eukaryota</taxon>
        <taxon>Viridiplantae</taxon>
        <taxon>Streptophyta</taxon>
        <taxon>Embryophyta</taxon>
        <taxon>Tracheophyta</taxon>
        <taxon>Spermatophyta</taxon>
        <taxon>Magnoliopsida</taxon>
        <taxon>Amborellales</taxon>
        <taxon>Amborellaceae</taxon>
        <taxon>Amborella</taxon>
    </lineage>
</organism>
<keyword evidence="1" id="KW-1133">Transmembrane helix</keyword>
<accession>U5CW16</accession>
<dbReference type="PANTHER" id="PTHR37744:SF1">
    <property type="entry name" value="STAR LIPID TRANSFER-LIKE PROTEIN"/>
    <property type="match status" value="1"/>
</dbReference>
<feature type="transmembrane region" description="Helical" evidence="1">
    <location>
        <begin position="6"/>
        <end position="27"/>
    </location>
</feature>
<dbReference type="EMBL" id="KI392557">
    <property type="protein sequence ID" value="ERN14324.1"/>
    <property type="molecule type" value="Genomic_DNA"/>
</dbReference>
<protein>
    <submittedName>
        <fullName evidence="2">Uncharacterized protein</fullName>
    </submittedName>
</protein>
<keyword evidence="3" id="KW-1185">Reference proteome</keyword>